<evidence type="ECO:0008006" key="3">
    <source>
        <dbReference type="Google" id="ProtNLM"/>
    </source>
</evidence>
<name>A0A9P9W9Y1_9PEZI</name>
<dbReference type="Gene3D" id="3.90.550.50">
    <property type="match status" value="1"/>
</dbReference>
<organism evidence="1 2">
    <name type="scientific">Neoarthrinium moseri</name>
    <dbReference type="NCBI Taxonomy" id="1658444"/>
    <lineage>
        <taxon>Eukaryota</taxon>
        <taxon>Fungi</taxon>
        <taxon>Dikarya</taxon>
        <taxon>Ascomycota</taxon>
        <taxon>Pezizomycotina</taxon>
        <taxon>Sordariomycetes</taxon>
        <taxon>Xylariomycetidae</taxon>
        <taxon>Amphisphaeriales</taxon>
        <taxon>Apiosporaceae</taxon>
        <taxon>Neoarthrinium</taxon>
    </lineage>
</organism>
<sequence length="382" mass="42987">MVALDQMGDLSGTLGGCVPFSLSVPDAYPGSAKFPDLIFGMATTYSRLIDSLPSIAHWSSGRESKLIVVVEDWVERNDDVLELQGMYRKSGVKAFFIQPFDKTHSTSQSHFMVLTRMVEESGPETKWFGLLDDDTFYPHLTPLSEALGSLDHTRDMYVGGLAEEFGSIKNFGIMAYGGAGAYLSAALAKKLGTLDQATQCLQESPPNLGDIILRDCVYHHSRARLTVLPGFYQHDLLGDLRGFFESGVQPLNLHHWKSWYHEPVVAMAAATNFCGSCFLQRWRFGHDTVLSNGYSIGVYSEGLDAIDLSKMERTWGQIYGDEDPRYEYILGSLRDKVGEDQRKTYHLKDTEIRRGTMRQLYLRKGDPKASQPDEVIELIWRR</sequence>
<proteinExistence type="predicted"/>
<dbReference type="EMBL" id="JAFIMR010000058">
    <property type="protein sequence ID" value="KAI1853039.1"/>
    <property type="molecule type" value="Genomic_DNA"/>
</dbReference>
<protein>
    <recommendedName>
        <fullName evidence="3">Glycosyltransferase family 31 protein</fullName>
    </recommendedName>
</protein>
<dbReference type="Pfam" id="PF04646">
    <property type="entry name" value="DUF604"/>
    <property type="match status" value="1"/>
</dbReference>
<dbReference type="OrthoDB" id="414175at2759"/>
<dbReference type="Proteomes" id="UP000829685">
    <property type="component" value="Unassembled WGS sequence"/>
</dbReference>
<dbReference type="AlphaFoldDB" id="A0A9P9W9Y1"/>
<gene>
    <name evidence="1" type="ORF">JX265_012795</name>
</gene>
<dbReference type="InterPro" id="IPR006740">
    <property type="entry name" value="DUF604"/>
</dbReference>
<evidence type="ECO:0000313" key="2">
    <source>
        <dbReference type="Proteomes" id="UP000829685"/>
    </source>
</evidence>
<evidence type="ECO:0000313" key="1">
    <source>
        <dbReference type="EMBL" id="KAI1853039.1"/>
    </source>
</evidence>
<keyword evidence="2" id="KW-1185">Reference proteome</keyword>
<accession>A0A9P9W9Y1</accession>
<reference evidence="1" key="1">
    <citation type="submission" date="2021-03" db="EMBL/GenBank/DDBJ databases">
        <title>Revisited historic fungal species revealed as producer of novel bioactive compounds through whole genome sequencing and comparative genomics.</title>
        <authorList>
            <person name="Vignolle G.A."/>
            <person name="Hochenegger N."/>
            <person name="Mach R.L."/>
            <person name="Mach-Aigner A.R."/>
            <person name="Javad Rahimi M."/>
            <person name="Salim K.A."/>
            <person name="Chan C.M."/>
            <person name="Lim L.B.L."/>
            <person name="Cai F."/>
            <person name="Druzhinina I.S."/>
            <person name="U'Ren J.M."/>
            <person name="Derntl C."/>
        </authorList>
    </citation>
    <scope>NUCLEOTIDE SEQUENCE</scope>
    <source>
        <strain evidence="1">TUCIM 5799</strain>
    </source>
</reference>
<dbReference type="PANTHER" id="PTHR10811">
    <property type="entry name" value="FRINGE-RELATED"/>
    <property type="match status" value="1"/>
</dbReference>
<comment type="caution">
    <text evidence="1">The sequence shown here is derived from an EMBL/GenBank/DDBJ whole genome shotgun (WGS) entry which is preliminary data.</text>
</comment>